<dbReference type="STRING" id="42251.A0A2T6ZGD2"/>
<dbReference type="EMBL" id="NESQ01000292">
    <property type="protein sequence ID" value="PUU74561.1"/>
    <property type="molecule type" value="Genomic_DNA"/>
</dbReference>
<keyword evidence="2" id="KW-1185">Reference proteome</keyword>
<dbReference type="AlphaFoldDB" id="A0A2T6ZGD2"/>
<proteinExistence type="predicted"/>
<reference evidence="1 2" key="1">
    <citation type="submission" date="2017-04" db="EMBL/GenBank/DDBJ databases">
        <title>Draft genome sequence of Tuber borchii Vittad., a whitish edible truffle.</title>
        <authorList>
            <consortium name="DOE Joint Genome Institute"/>
            <person name="Murat C."/>
            <person name="Kuo A."/>
            <person name="Barry K.W."/>
            <person name="Clum A."/>
            <person name="Dockter R.B."/>
            <person name="Fauchery L."/>
            <person name="Iotti M."/>
            <person name="Kohler A."/>
            <person name="Labutti K."/>
            <person name="Lindquist E.A."/>
            <person name="Lipzen A."/>
            <person name="Ohm R.A."/>
            <person name="Wang M."/>
            <person name="Grigoriev I.V."/>
            <person name="Zambonelli A."/>
            <person name="Martin F.M."/>
        </authorList>
    </citation>
    <scope>NUCLEOTIDE SEQUENCE [LARGE SCALE GENOMIC DNA]</scope>
    <source>
        <strain evidence="1 2">Tbo3840</strain>
    </source>
</reference>
<protein>
    <submittedName>
        <fullName evidence="1">Uncharacterized protein</fullName>
    </submittedName>
</protein>
<sequence>MTELVCVFSKPFFLTDADHRITELDEEEAAPGSYFIVSMASVLPTPDVPLAAAPRQVTAQYGTLRTKSFCKKIRERDRGCVLTGGVCVLGNFAAWDKASIPRW</sequence>
<comment type="caution">
    <text evidence="1">The sequence shown here is derived from an EMBL/GenBank/DDBJ whole genome shotgun (WGS) entry which is preliminary data.</text>
</comment>
<accession>A0A2T6ZGD2</accession>
<dbReference type="Proteomes" id="UP000244722">
    <property type="component" value="Unassembled WGS sequence"/>
</dbReference>
<organism evidence="1 2">
    <name type="scientific">Tuber borchii</name>
    <name type="common">White truffle</name>
    <dbReference type="NCBI Taxonomy" id="42251"/>
    <lineage>
        <taxon>Eukaryota</taxon>
        <taxon>Fungi</taxon>
        <taxon>Dikarya</taxon>
        <taxon>Ascomycota</taxon>
        <taxon>Pezizomycotina</taxon>
        <taxon>Pezizomycetes</taxon>
        <taxon>Pezizales</taxon>
        <taxon>Tuberaceae</taxon>
        <taxon>Tuber</taxon>
    </lineage>
</organism>
<gene>
    <name evidence="1" type="ORF">B9Z19DRAFT_1133107</name>
</gene>
<name>A0A2T6ZGD2_TUBBO</name>
<evidence type="ECO:0000313" key="2">
    <source>
        <dbReference type="Proteomes" id="UP000244722"/>
    </source>
</evidence>
<evidence type="ECO:0000313" key="1">
    <source>
        <dbReference type="EMBL" id="PUU74561.1"/>
    </source>
</evidence>